<comment type="caution">
    <text evidence="13">The sequence shown here is derived from an EMBL/GenBank/DDBJ whole genome shotgun (WGS) entry which is preliminary data.</text>
</comment>
<keyword evidence="3 9" id="KW-0004">4Fe-4S</keyword>
<comment type="caution">
    <text evidence="9">Lacks conserved residue(s) required for the propagation of feature annotation.</text>
</comment>
<dbReference type="GO" id="GO:0005758">
    <property type="term" value="C:mitochondrial intermembrane space"/>
    <property type="evidence" value="ECO:0007669"/>
    <property type="project" value="UniProtKB-SubCell"/>
</dbReference>
<dbReference type="GO" id="GO:0016226">
    <property type="term" value="P:iron-sulfur cluster assembly"/>
    <property type="evidence" value="ECO:0007669"/>
    <property type="project" value="UniProtKB-UniRule"/>
</dbReference>
<sequence length="340" mass="37410">MTVSGDSLVLIHPAVTQQPELLESVKKGHVLAQTAITNQYLVNKLNDGSISLDDERYDVIYYVTPEKATDIQFPSKLIPVLHRSLKPSGKLYGLSDNLKVDALINGFEILSNKDSEYYWIKKTEEKKAPVSISLKSHSKSGSAAPAGLPSFKKLNKSAKPEAAEPVEGLKNLPTFKKLTGKVSAVKLTDSDLEDNEDDELESDDSANNSKTKFFDNFDDPETGDSIDEDDLITETEENITMIECGKSKQRRRKACKDCTCGLKEMEEQEVDSIRAKQQQVVKFSEEELTEIDFTIEGKKVGGCGSCALGDAFRCSGCPYLGLPAFKPGQPINLNSISDDL</sequence>
<keyword evidence="6 9" id="KW-0408">Iron</keyword>
<feature type="domain" description="Anamorsin C-terminal" evidence="11">
    <location>
        <begin position="239"/>
        <end position="333"/>
    </location>
</feature>
<dbReference type="Pfam" id="PF05093">
    <property type="entry name" value="CIAPIN1"/>
    <property type="match status" value="1"/>
</dbReference>
<keyword evidence="14" id="KW-1185">Reference proteome</keyword>
<feature type="domain" description="Fe-S cluster assembly protein Dre2 N-terminal" evidence="12">
    <location>
        <begin position="7"/>
        <end position="134"/>
    </location>
</feature>
<feature type="short sequence motif" description="Cx2C motif 1" evidence="9">
    <location>
        <begin position="303"/>
        <end position="306"/>
    </location>
</feature>
<feature type="region of interest" description="Fe-S binding site A" evidence="9">
    <location>
        <begin position="244"/>
        <end position="260"/>
    </location>
</feature>
<evidence type="ECO:0000256" key="10">
    <source>
        <dbReference type="SAM" id="MobiDB-lite"/>
    </source>
</evidence>
<comment type="similarity">
    <text evidence="2 9">Belongs to the anamorsin family.</text>
</comment>
<feature type="region of interest" description="Disordered" evidence="10">
    <location>
        <begin position="189"/>
        <end position="226"/>
    </location>
</feature>
<feature type="compositionally biased region" description="Acidic residues" evidence="10">
    <location>
        <begin position="190"/>
        <end position="204"/>
    </location>
</feature>
<evidence type="ECO:0000256" key="6">
    <source>
        <dbReference type="ARBA" id="ARBA00023004"/>
    </source>
</evidence>
<gene>
    <name evidence="13" type="ORF">KLDO_g3219</name>
</gene>
<feature type="binding site" evidence="9">
    <location>
        <position position="306"/>
    </location>
    <ligand>
        <name>[4Fe-4S] cluster</name>
        <dbReference type="ChEBI" id="CHEBI:49883"/>
    </ligand>
</feature>
<evidence type="ECO:0000259" key="11">
    <source>
        <dbReference type="Pfam" id="PF05093"/>
    </source>
</evidence>
<comment type="cofactor">
    <cofactor evidence="9">
        <name>[2Fe-2S] cluster</name>
        <dbReference type="ChEBI" id="CHEBI:190135"/>
    </cofactor>
</comment>
<organism evidence="13 14">
    <name type="scientific">Kluyveromyces dobzhanskii CBS 2104</name>
    <dbReference type="NCBI Taxonomy" id="1427455"/>
    <lineage>
        <taxon>Eukaryota</taxon>
        <taxon>Fungi</taxon>
        <taxon>Dikarya</taxon>
        <taxon>Ascomycota</taxon>
        <taxon>Saccharomycotina</taxon>
        <taxon>Saccharomycetes</taxon>
        <taxon>Saccharomycetales</taxon>
        <taxon>Saccharomycetaceae</taxon>
        <taxon>Kluyveromyces</taxon>
    </lineage>
</organism>
<feature type="binding site" evidence="9">
    <location>
        <position position="303"/>
    </location>
    <ligand>
        <name>[4Fe-4S] cluster</name>
        <dbReference type="ChEBI" id="CHEBI:49883"/>
    </ligand>
</feature>
<feature type="short sequence motif" description="Cx2C motif 2" evidence="9">
    <location>
        <begin position="314"/>
        <end position="317"/>
    </location>
</feature>
<dbReference type="Gene3D" id="3.40.50.11000">
    <property type="entry name" value="Fe-S cluster assembly protein Dre2, N-terminal domain"/>
    <property type="match status" value="1"/>
</dbReference>
<keyword evidence="5 9" id="KW-0479">Metal-binding</keyword>
<dbReference type="InterPro" id="IPR031838">
    <property type="entry name" value="Dre2_N"/>
</dbReference>
<dbReference type="HAMAP" id="MF_03115">
    <property type="entry name" value="Anamorsin"/>
    <property type="match status" value="1"/>
</dbReference>
<dbReference type="PANTHER" id="PTHR13273:SF14">
    <property type="entry name" value="ANAMORSIN"/>
    <property type="match status" value="1"/>
</dbReference>
<comment type="subcellular location">
    <subcellularLocation>
        <location evidence="9">Cytoplasm</location>
    </subcellularLocation>
    <subcellularLocation>
        <location evidence="9">Mitochondrion intermembrane space</location>
    </subcellularLocation>
</comment>
<dbReference type="InterPro" id="IPR007785">
    <property type="entry name" value="Anamorsin"/>
</dbReference>
<feature type="compositionally biased region" description="Acidic residues" evidence="10">
    <location>
        <begin position="216"/>
        <end position="226"/>
    </location>
</feature>
<feature type="region of interest" description="Fe-S binding site B" evidence="9">
    <location>
        <begin position="303"/>
        <end position="317"/>
    </location>
</feature>
<dbReference type="PANTHER" id="PTHR13273">
    <property type="entry name" value="ANAMORSIN"/>
    <property type="match status" value="1"/>
</dbReference>
<dbReference type="Pfam" id="PF16803">
    <property type="entry name" value="DRE2_N"/>
    <property type="match status" value="1"/>
</dbReference>
<feature type="binding site" evidence="9">
    <location>
        <position position="258"/>
    </location>
    <ligand>
        <name>[2Fe-2S] cluster</name>
        <dbReference type="ChEBI" id="CHEBI:190135"/>
    </ligand>
</feature>
<keyword evidence="4 9" id="KW-0963">Cytoplasm</keyword>
<comment type="domain">
    <text evidence="9">The C-terminal domain binds 2 Fe-S clusters but is otherwise mostly in an intrinsically disordered conformation.</text>
</comment>
<evidence type="ECO:0000256" key="7">
    <source>
        <dbReference type="ARBA" id="ARBA00023014"/>
    </source>
</evidence>
<evidence type="ECO:0000256" key="2">
    <source>
        <dbReference type="ARBA" id="ARBA00008169"/>
    </source>
</evidence>
<feature type="binding site" evidence="9">
    <location>
        <position position="317"/>
    </location>
    <ligand>
        <name>[4Fe-4S] cluster</name>
        <dbReference type="ChEBI" id="CHEBI:49883"/>
    </ligand>
</feature>
<reference evidence="13 14" key="1">
    <citation type="submission" date="2014-03" db="EMBL/GenBank/DDBJ databases">
        <title>The genome of Kluyveromyces dobzhanskii.</title>
        <authorList>
            <person name="Nystedt B."/>
            <person name="Astrom S."/>
        </authorList>
    </citation>
    <scope>NUCLEOTIDE SEQUENCE [LARGE SCALE GENOMIC DNA]</scope>
    <source>
        <strain evidence="13 14">CBS 2104</strain>
    </source>
</reference>
<keyword evidence="9" id="KW-0001">2Fe-2S</keyword>
<dbReference type="Proteomes" id="UP000031516">
    <property type="component" value="Unassembled WGS sequence"/>
</dbReference>
<feature type="binding site" evidence="9">
    <location>
        <position position="260"/>
    </location>
    <ligand>
        <name>[2Fe-2S] cluster</name>
        <dbReference type="ChEBI" id="CHEBI:190135"/>
    </ligand>
</feature>
<proteinExistence type="inferred from homology"/>
<feature type="binding site" evidence="9">
    <location>
        <position position="255"/>
    </location>
    <ligand>
        <name>[2Fe-2S] cluster</name>
        <dbReference type="ChEBI" id="CHEBI:190135"/>
    </ligand>
</feature>
<dbReference type="EMBL" id="CCBQ010000042">
    <property type="protein sequence ID" value="CDO94968.1"/>
    <property type="molecule type" value="Genomic_DNA"/>
</dbReference>
<evidence type="ECO:0000256" key="8">
    <source>
        <dbReference type="ARBA" id="ARBA00023128"/>
    </source>
</evidence>
<name>A0A0A8LA20_9SACH</name>
<keyword evidence="8 9" id="KW-0496">Mitochondrion</keyword>
<comment type="cofactor">
    <cofactor evidence="1 9">
        <name>[4Fe-4S] cluster</name>
        <dbReference type="ChEBI" id="CHEBI:49883"/>
    </cofactor>
</comment>
<dbReference type="GO" id="GO:0009055">
    <property type="term" value="F:electron transfer activity"/>
    <property type="evidence" value="ECO:0007669"/>
    <property type="project" value="UniProtKB-UniRule"/>
</dbReference>
<keyword evidence="7 9" id="KW-0411">Iron-sulfur</keyword>
<evidence type="ECO:0000256" key="3">
    <source>
        <dbReference type="ARBA" id="ARBA00022485"/>
    </source>
</evidence>
<evidence type="ECO:0000256" key="4">
    <source>
        <dbReference type="ARBA" id="ARBA00022490"/>
    </source>
</evidence>
<dbReference type="GO" id="GO:0051539">
    <property type="term" value="F:4 iron, 4 sulfur cluster binding"/>
    <property type="evidence" value="ECO:0007669"/>
    <property type="project" value="UniProtKB-KW"/>
</dbReference>
<dbReference type="InterPro" id="IPR046408">
    <property type="entry name" value="CIAPIN1"/>
</dbReference>
<protein>
    <submittedName>
        <fullName evidence="13">WGS project CCBQ000000000 data, contig 00011</fullName>
    </submittedName>
</protein>
<feature type="binding site" evidence="9">
    <location>
        <position position="244"/>
    </location>
    <ligand>
        <name>[2Fe-2S] cluster</name>
        <dbReference type="ChEBI" id="CHEBI:190135"/>
    </ligand>
</feature>
<comment type="domain">
    <text evidence="9">The twin Cx2C motifs are involved in the recognition by the mitochondrial MIA40-ERV1 disulfide relay system. The formation of 2 disulfide bonds in the Cx2C motifs through dithiol/disulfide exchange reactions effectively traps the protein in the mitochondrial intermembrane space.</text>
</comment>
<evidence type="ECO:0000313" key="13">
    <source>
        <dbReference type="EMBL" id="CDO94968.1"/>
    </source>
</evidence>
<dbReference type="GO" id="GO:0051537">
    <property type="term" value="F:2 iron, 2 sulfur cluster binding"/>
    <property type="evidence" value="ECO:0007669"/>
    <property type="project" value="UniProtKB-UniRule"/>
</dbReference>
<dbReference type="GO" id="GO:0046872">
    <property type="term" value="F:metal ion binding"/>
    <property type="evidence" value="ECO:0007669"/>
    <property type="project" value="UniProtKB-KW"/>
</dbReference>
<accession>A0A0A8LA20</accession>
<evidence type="ECO:0000256" key="1">
    <source>
        <dbReference type="ARBA" id="ARBA00001966"/>
    </source>
</evidence>
<evidence type="ECO:0000256" key="9">
    <source>
        <dbReference type="HAMAP-Rule" id="MF_03115"/>
    </source>
</evidence>
<comment type="domain">
    <text evidence="9">The N-terminal domain has structural similarity with S-adenosyl-L-methionine-dependent methyltransferases, but does not bind S-adenosyl-L-methionine. It is required for correct assembly of the 2 Fe-S clusters.</text>
</comment>
<evidence type="ECO:0000313" key="14">
    <source>
        <dbReference type="Proteomes" id="UP000031516"/>
    </source>
</evidence>
<dbReference type="OrthoDB" id="311633at2759"/>
<evidence type="ECO:0000256" key="5">
    <source>
        <dbReference type="ARBA" id="ARBA00022723"/>
    </source>
</evidence>
<dbReference type="AlphaFoldDB" id="A0A0A8LA20"/>
<evidence type="ECO:0000259" key="12">
    <source>
        <dbReference type="Pfam" id="PF16803"/>
    </source>
</evidence>
<feature type="region of interest" description="Disordered" evidence="10">
    <location>
        <begin position="136"/>
        <end position="156"/>
    </location>
</feature>
<feature type="binding site" evidence="9">
    <location>
        <position position="314"/>
    </location>
    <ligand>
        <name>[4Fe-4S] cluster</name>
        <dbReference type="ChEBI" id="CHEBI:49883"/>
    </ligand>
</feature>